<feature type="region of interest" description="Disordered" evidence="2">
    <location>
        <begin position="152"/>
        <end position="189"/>
    </location>
</feature>
<reference evidence="3" key="1">
    <citation type="submission" date="2020-03" db="EMBL/GenBank/DDBJ databases">
        <title>The deep terrestrial virosphere.</title>
        <authorList>
            <person name="Holmfeldt K."/>
            <person name="Nilsson E."/>
            <person name="Simone D."/>
            <person name="Lopez-Fernandez M."/>
            <person name="Wu X."/>
            <person name="de Brujin I."/>
            <person name="Lundin D."/>
            <person name="Andersson A."/>
            <person name="Bertilsson S."/>
            <person name="Dopson M."/>
        </authorList>
    </citation>
    <scope>NUCLEOTIDE SEQUENCE</scope>
    <source>
        <strain evidence="3">MM415B00985</strain>
    </source>
</reference>
<keyword evidence="1" id="KW-0175">Coiled coil</keyword>
<evidence type="ECO:0000313" key="3">
    <source>
        <dbReference type="EMBL" id="QJA61187.1"/>
    </source>
</evidence>
<proteinExistence type="predicted"/>
<organism evidence="3">
    <name type="scientific">viral metagenome</name>
    <dbReference type="NCBI Taxonomy" id="1070528"/>
    <lineage>
        <taxon>unclassified sequences</taxon>
        <taxon>metagenomes</taxon>
        <taxon>organismal metagenomes</taxon>
    </lineage>
</organism>
<feature type="compositionally biased region" description="Basic and acidic residues" evidence="2">
    <location>
        <begin position="152"/>
        <end position="163"/>
    </location>
</feature>
<gene>
    <name evidence="3" type="ORF">MM415B00985_0021</name>
</gene>
<dbReference type="AlphaFoldDB" id="A0A6M3IVZ6"/>
<evidence type="ECO:0000256" key="1">
    <source>
        <dbReference type="SAM" id="Coils"/>
    </source>
</evidence>
<accession>A0A6M3IVZ6</accession>
<protein>
    <submittedName>
        <fullName evidence="3">Uncharacterized protein</fullName>
    </submittedName>
</protein>
<sequence length="189" mass="22239">MTEQRSIELEIKEELDIDESDILSELRRHSAKYFYWGTMWARSSKQRRRLRLKLKELEARLANDLRREVITADPKGRVTEAMKNDYLYSHPNFLAAEQELIQSEYMEEVLDVARDGMKQRGMALNELARQNRTETIYGDEFKAMKNEYNERVGEMGKEIDPTKTKRHRRTKAEMEAGQSAMEVTGKGEE</sequence>
<feature type="coiled-coil region" evidence="1">
    <location>
        <begin position="40"/>
        <end position="67"/>
    </location>
</feature>
<dbReference type="EMBL" id="MT141433">
    <property type="protein sequence ID" value="QJA61187.1"/>
    <property type="molecule type" value="Genomic_DNA"/>
</dbReference>
<evidence type="ECO:0000256" key="2">
    <source>
        <dbReference type="SAM" id="MobiDB-lite"/>
    </source>
</evidence>
<name>A0A6M3IVZ6_9ZZZZ</name>